<organism evidence="2 3">
    <name type="scientific">Actinomycetospora chlora</name>
    <dbReference type="NCBI Taxonomy" id="663608"/>
    <lineage>
        <taxon>Bacteria</taxon>
        <taxon>Bacillati</taxon>
        <taxon>Actinomycetota</taxon>
        <taxon>Actinomycetes</taxon>
        <taxon>Pseudonocardiales</taxon>
        <taxon>Pseudonocardiaceae</taxon>
        <taxon>Actinomycetospora</taxon>
    </lineage>
</organism>
<evidence type="ECO:0000313" key="3">
    <source>
        <dbReference type="Proteomes" id="UP001500928"/>
    </source>
</evidence>
<protein>
    <submittedName>
        <fullName evidence="2">Uncharacterized protein</fullName>
    </submittedName>
</protein>
<sequence>MSRRLQRAAVYNTALTAQAVGQLATADRLRDLRHRGLIGPNATPAQVGAVEHRLAAQMRARIALEQPDPFRVRAEWIKWFAIAMTPLVILATINSAIHVGSRGVTSGLALLTLLLIGCAIAYFRVRAAEARRATVMSRSTITAAGRCGWCDSPDVHIIEGERTPPRVFHALEIEAALEGRTAPPHLARETRQHHDAEHYQRLAAEHTELAHQARATGDEASAQMWEDSAHMNEQLRRNA</sequence>
<keyword evidence="1" id="KW-1133">Transmembrane helix</keyword>
<accession>A0ABP9A565</accession>
<evidence type="ECO:0000313" key="2">
    <source>
        <dbReference type="EMBL" id="GAA4773957.1"/>
    </source>
</evidence>
<dbReference type="EMBL" id="BAABHO010000002">
    <property type="protein sequence ID" value="GAA4773957.1"/>
    <property type="molecule type" value="Genomic_DNA"/>
</dbReference>
<comment type="caution">
    <text evidence="2">The sequence shown here is derived from an EMBL/GenBank/DDBJ whole genome shotgun (WGS) entry which is preliminary data.</text>
</comment>
<feature type="transmembrane region" description="Helical" evidence="1">
    <location>
        <begin position="103"/>
        <end position="123"/>
    </location>
</feature>
<gene>
    <name evidence="2" type="ORF">GCM10023200_03030</name>
</gene>
<keyword evidence="3" id="KW-1185">Reference proteome</keyword>
<name>A0ABP9A565_9PSEU</name>
<proteinExistence type="predicted"/>
<dbReference type="Proteomes" id="UP001500928">
    <property type="component" value="Unassembled WGS sequence"/>
</dbReference>
<keyword evidence="1" id="KW-0812">Transmembrane</keyword>
<feature type="transmembrane region" description="Helical" evidence="1">
    <location>
        <begin position="76"/>
        <end position="97"/>
    </location>
</feature>
<keyword evidence="1" id="KW-0472">Membrane</keyword>
<evidence type="ECO:0000256" key="1">
    <source>
        <dbReference type="SAM" id="Phobius"/>
    </source>
</evidence>
<reference evidence="3" key="1">
    <citation type="journal article" date="2019" name="Int. J. Syst. Evol. Microbiol.">
        <title>The Global Catalogue of Microorganisms (GCM) 10K type strain sequencing project: providing services to taxonomists for standard genome sequencing and annotation.</title>
        <authorList>
            <consortium name="The Broad Institute Genomics Platform"/>
            <consortium name="The Broad Institute Genome Sequencing Center for Infectious Disease"/>
            <person name="Wu L."/>
            <person name="Ma J."/>
        </authorList>
    </citation>
    <scope>NUCLEOTIDE SEQUENCE [LARGE SCALE GENOMIC DNA]</scope>
    <source>
        <strain evidence="3">JCM 17979</strain>
    </source>
</reference>